<dbReference type="InterPro" id="IPR036322">
    <property type="entry name" value="WD40_repeat_dom_sf"/>
</dbReference>
<sequence length="409" mass="46385">MTLTNIQFCFDDAQDDIVCMVQNPVKSHLVAAGSQDNCLYIFDIQQNTTLAKITDFQDSVTHIKWTSATQFLACSLDGSLRLYQFDGEYPVPILVKQSLNQTALCFFKIYKNFVFAQSEDSQFYIVDFAPVEPQMITCVYVESLVSFEIFKSFILLVGKQIIQYNFKTNEQKQILMQFSSINESLPTCSYLDKETESILIGFADGVTEVYQIHPGRFVKLEALISLTIAGVNCINQHVINQNVYFYIGTNDALYVYEKNFVLRNCFKLVNQGVSCFKIKQGAIENKMVVSKGKETTAISQEGQFIQVIQNEHQQQFSNVQLICGLTDGEIAVFDALSIEKICTFDGLHPEGDDDKPVLSLLDTEFGLLVTGDRYLYCYANNFEEMGLAQKKMENEESLQEDVDQQAEVE</sequence>
<dbReference type="Proteomes" id="UP001642409">
    <property type="component" value="Unassembled WGS sequence"/>
</dbReference>
<reference evidence="3" key="1">
    <citation type="submission" date="2023-06" db="EMBL/GenBank/DDBJ databases">
        <authorList>
            <person name="Kurt Z."/>
        </authorList>
    </citation>
    <scope>NUCLEOTIDE SEQUENCE</scope>
</reference>
<keyword evidence="5" id="KW-1185">Reference proteome</keyword>
<proteinExistence type="predicted"/>
<accession>A0AA86RB99</accession>
<dbReference type="InterPro" id="IPR015943">
    <property type="entry name" value="WD40/YVTN_repeat-like_dom_sf"/>
</dbReference>
<dbReference type="SUPFAM" id="SSF50978">
    <property type="entry name" value="WD40 repeat-like"/>
    <property type="match status" value="1"/>
</dbReference>
<keyword evidence="1" id="KW-0853">WD repeat</keyword>
<gene>
    <name evidence="4" type="ORF">HINF_LOCUS16242</name>
    <name evidence="3" type="ORF">HINF_LOCUS57323</name>
</gene>
<dbReference type="InterPro" id="IPR051179">
    <property type="entry name" value="WD_repeat_multifunction"/>
</dbReference>
<organism evidence="3">
    <name type="scientific">Hexamita inflata</name>
    <dbReference type="NCBI Taxonomy" id="28002"/>
    <lineage>
        <taxon>Eukaryota</taxon>
        <taxon>Metamonada</taxon>
        <taxon>Diplomonadida</taxon>
        <taxon>Hexamitidae</taxon>
        <taxon>Hexamitinae</taxon>
        <taxon>Hexamita</taxon>
    </lineage>
</organism>
<dbReference type="EMBL" id="CAXDID020000040">
    <property type="protein sequence ID" value="CAL5999504.1"/>
    <property type="molecule type" value="Genomic_DNA"/>
</dbReference>
<evidence type="ECO:0000313" key="5">
    <source>
        <dbReference type="Proteomes" id="UP001642409"/>
    </source>
</evidence>
<name>A0AA86RB99_9EUKA</name>
<dbReference type="Pfam" id="PF00400">
    <property type="entry name" value="WD40"/>
    <property type="match status" value="1"/>
</dbReference>
<evidence type="ECO:0000313" key="4">
    <source>
        <dbReference type="EMBL" id="CAL5999504.1"/>
    </source>
</evidence>
<dbReference type="InterPro" id="IPR001680">
    <property type="entry name" value="WD40_rpt"/>
</dbReference>
<dbReference type="AlphaFoldDB" id="A0AA86RB99"/>
<evidence type="ECO:0000256" key="1">
    <source>
        <dbReference type="ARBA" id="ARBA00022574"/>
    </source>
</evidence>
<evidence type="ECO:0000313" key="3">
    <source>
        <dbReference type="EMBL" id="CAI9969678.1"/>
    </source>
</evidence>
<reference evidence="4 5" key="2">
    <citation type="submission" date="2024-07" db="EMBL/GenBank/DDBJ databases">
        <authorList>
            <person name="Akdeniz Z."/>
        </authorList>
    </citation>
    <scope>NUCLEOTIDE SEQUENCE [LARGE SCALE GENOMIC DNA]</scope>
</reference>
<dbReference type="SMART" id="SM00320">
    <property type="entry name" value="WD40"/>
    <property type="match status" value="2"/>
</dbReference>
<dbReference type="PANTHER" id="PTHR19857">
    <property type="entry name" value="MITOCHONDRIAL DIVISION PROTEIN 1-RELATED"/>
    <property type="match status" value="1"/>
</dbReference>
<keyword evidence="2" id="KW-0677">Repeat</keyword>
<dbReference type="EMBL" id="CATOUU010001064">
    <property type="protein sequence ID" value="CAI9969678.1"/>
    <property type="molecule type" value="Genomic_DNA"/>
</dbReference>
<evidence type="ECO:0000256" key="2">
    <source>
        <dbReference type="ARBA" id="ARBA00022737"/>
    </source>
</evidence>
<dbReference type="Gene3D" id="2.130.10.10">
    <property type="entry name" value="YVTN repeat-like/Quinoprotein amine dehydrogenase"/>
    <property type="match status" value="1"/>
</dbReference>
<protein>
    <submittedName>
        <fullName evidence="3">Uncharacterized protein</fullName>
    </submittedName>
</protein>
<comment type="caution">
    <text evidence="3">The sequence shown here is derived from an EMBL/GenBank/DDBJ whole genome shotgun (WGS) entry which is preliminary data.</text>
</comment>